<proteinExistence type="predicted"/>
<evidence type="ECO:0000313" key="1">
    <source>
        <dbReference type="EMBL" id="NIE49674.1"/>
    </source>
</evidence>
<protein>
    <submittedName>
        <fullName evidence="1">Uncharacterized protein</fullName>
    </submittedName>
</protein>
<accession>A0A6G5AFH9</accession>
<dbReference type="AlphaFoldDB" id="A0A6G5AFH9"/>
<dbReference type="EMBL" id="GIKN01007401">
    <property type="protein sequence ID" value="NIE49674.1"/>
    <property type="molecule type" value="Transcribed_RNA"/>
</dbReference>
<reference evidence="1" key="1">
    <citation type="submission" date="2020-03" db="EMBL/GenBank/DDBJ databases">
        <title>A transcriptome and proteome of the tick Rhipicephalus microplus shaped by the genetic composition of its hosts and developmental stage.</title>
        <authorList>
            <person name="Garcia G.R."/>
            <person name="Ribeiro J.M.C."/>
            <person name="Maruyama S.R."/>
            <person name="Gardinasse L.G."/>
            <person name="Nelson K."/>
            <person name="Ferreira B.R."/>
            <person name="Andrade T.G."/>
            <person name="Santos I.K.F.M."/>
        </authorList>
    </citation>
    <scope>NUCLEOTIDE SEQUENCE</scope>
    <source>
        <strain evidence="1">NSGR</strain>
        <tissue evidence="1">Salivary glands</tissue>
    </source>
</reference>
<organism evidence="1">
    <name type="scientific">Rhipicephalus microplus</name>
    <name type="common">Cattle tick</name>
    <name type="synonym">Boophilus microplus</name>
    <dbReference type="NCBI Taxonomy" id="6941"/>
    <lineage>
        <taxon>Eukaryota</taxon>
        <taxon>Metazoa</taxon>
        <taxon>Ecdysozoa</taxon>
        <taxon>Arthropoda</taxon>
        <taxon>Chelicerata</taxon>
        <taxon>Arachnida</taxon>
        <taxon>Acari</taxon>
        <taxon>Parasitiformes</taxon>
        <taxon>Ixodida</taxon>
        <taxon>Ixodoidea</taxon>
        <taxon>Ixodidae</taxon>
        <taxon>Rhipicephalinae</taxon>
        <taxon>Rhipicephalus</taxon>
        <taxon>Boophilus</taxon>
    </lineage>
</organism>
<name>A0A6G5AFH9_RHIMP</name>
<sequence length="214" mass="24954">MSSTERRYLPDLDELRSNHVRMYFAKHVFMHDLVGIHSVRVYSDLQYFCYLNDLDGFCIIHSARMGVVRKREVQVSVRTVRLSFPYNALQFVYYTGIHVSFIVCYQCFIHAVKSVLREFHAETGANDCKSIIRDIHKITCAFIRIAVSCPNVKSKISITAVRKVRNSCFVMQLIIYELELDILVCSNLEFASQESMHVLRPYPTWAAYEMPKHL</sequence>